<keyword evidence="2" id="KW-1185">Reference proteome</keyword>
<sequence length="215" mass="24572">MLRQKYFTYELTPQASIVDHRHGHRKGKKKLVQINTCMSSECWHWNAYSAIKMERGIQKNNTNDKLNSARTDPFRRPRAGINHIPTASSVGTVVETVKTNEEWMENGNLLVLSQINRVVTERKCGVVDDVTGCTLYNSKITRKVRHLLSEDHSSVRRETSTLFVEISMQRIMSGRRMFQCCIKNANNHRIRYSPAIVTITVKHVESDAAVSSNIA</sequence>
<evidence type="ECO:0000313" key="1">
    <source>
        <dbReference type="EMBL" id="KJH53208.1"/>
    </source>
</evidence>
<reference evidence="1 2" key="1">
    <citation type="submission" date="2013-11" db="EMBL/GenBank/DDBJ databases">
        <title>Draft genome of the bovine lungworm Dictyocaulus viviparus.</title>
        <authorList>
            <person name="Mitreva M."/>
        </authorList>
    </citation>
    <scope>NUCLEOTIDE SEQUENCE [LARGE SCALE GENOMIC DNA]</scope>
    <source>
        <strain evidence="1 2">HannoverDv2000</strain>
    </source>
</reference>
<proteinExistence type="predicted"/>
<organism evidence="1 2">
    <name type="scientific">Dictyocaulus viviparus</name>
    <name type="common">Bovine lungworm</name>
    <dbReference type="NCBI Taxonomy" id="29172"/>
    <lineage>
        <taxon>Eukaryota</taxon>
        <taxon>Metazoa</taxon>
        <taxon>Ecdysozoa</taxon>
        <taxon>Nematoda</taxon>
        <taxon>Chromadorea</taxon>
        <taxon>Rhabditida</taxon>
        <taxon>Rhabditina</taxon>
        <taxon>Rhabditomorpha</taxon>
        <taxon>Strongyloidea</taxon>
        <taxon>Metastrongylidae</taxon>
        <taxon>Dictyocaulus</taxon>
    </lineage>
</organism>
<gene>
    <name evidence="1" type="ORF">DICVIV_00519</name>
</gene>
<reference evidence="2" key="2">
    <citation type="journal article" date="2016" name="Sci. Rep.">
        <title>Dictyocaulus viviparus genome, variome and transcriptome elucidate lungworm biology and support future intervention.</title>
        <authorList>
            <person name="McNulty S.N."/>
            <person name="Strube C."/>
            <person name="Rosa B.A."/>
            <person name="Martin J.C."/>
            <person name="Tyagi R."/>
            <person name="Choi Y.J."/>
            <person name="Wang Q."/>
            <person name="Hallsworth Pepin K."/>
            <person name="Zhang X."/>
            <person name="Ozersky P."/>
            <person name="Wilson R.K."/>
            <person name="Sternberg P.W."/>
            <person name="Gasser R.B."/>
            <person name="Mitreva M."/>
        </authorList>
    </citation>
    <scope>NUCLEOTIDE SEQUENCE [LARGE SCALE GENOMIC DNA]</scope>
    <source>
        <strain evidence="2">HannoverDv2000</strain>
    </source>
</reference>
<accession>A0A0D8Y8R4</accession>
<name>A0A0D8Y8R4_DICVI</name>
<protein>
    <submittedName>
        <fullName evidence="1">Uncharacterized protein</fullName>
    </submittedName>
</protein>
<dbReference type="EMBL" id="KN716154">
    <property type="protein sequence ID" value="KJH53208.1"/>
    <property type="molecule type" value="Genomic_DNA"/>
</dbReference>
<dbReference type="Proteomes" id="UP000053766">
    <property type="component" value="Unassembled WGS sequence"/>
</dbReference>
<evidence type="ECO:0000313" key="2">
    <source>
        <dbReference type="Proteomes" id="UP000053766"/>
    </source>
</evidence>
<dbReference type="OrthoDB" id="5792770at2759"/>
<dbReference type="AlphaFoldDB" id="A0A0D8Y8R4"/>